<organism evidence="2 3">
    <name type="scientific">Plantimonas leprariae</name>
    <dbReference type="NCBI Taxonomy" id="2615207"/>
    <lineage>
        <taxon>Bacteria</taxon>
        <taxon>Pseudomonadati</taxon>
        <taxon>Pseudomonadota</taxon>
        <taxon>Alphaproteobacteria</taxon>
        <taxon>Hyphomicrobiales</taxon>
        <taxon>Aurantimonadaceae</taxon>
        <taxon>Plantimonas</taxon>
    </lineage>
</organism>
<sequence length="104" mass="11498">MLLRSILLLVVGIAAVPRAAHAVDFDLFSSVRVAEISYRTPAVRKGERRPRRAPILLPPDDLGCADSFRSDELEIWSSTTGTIWRLLPPKFLGVGALMDVIEVE</sequence>
<evidence type="ECO:0000256" key="1">
    <source>
        <dbReference type="SAM" id="SignalP"/>
    </source>
</evidence>
<protein>
    <submittedName>
        <fullName evidence="2">Uncharacterized protein</fullName>
    </submittedName>
</protein>
<proteinExistence type="predicted"/>
<comment type="caution">
    <text evidence="2">The sequence shown here is derived from an EMBL/GenBank/DDBJ whole genome shotgun (WGS) entry which is preliminary data.</text>
</comment>
<accession>A0A7V7PQR3</accession>
<feature type="signal peptide" evidence="1">
    <location>
        <begin position="1"/>
        <end position="22"/>
    </location>
</feature>
<name>A0A7V7PQR3_9HYPH</name>
<dbReference type="Proteomes" id="UP000432089">
    <property type="component" value="Unassembled WGS sequence"/>
</dbReference>
<keyword evidence="3" id="KW-1185">Reference proteome</keyword>
<feature type="chain" id="PRO_5031545006" evidence="1">
    <location>
        <begin position="23"/>
        <end position="104"/>
    </location>
</feature>
<evidence type="ECO:0000313" key="2">
    <source>
        <dbReference type="EMBL" id="KAB0680757.1"/>
    </source>
</evidence>
<dbReference type="AlphaFoldDB" id="A0A7V7PQR3"/>
<evidence type="ECO:0000313" key="3">
    <source>
        <dbReference type="Proteomes" id="UP000432089"/>
    </source>
</evidence>
<keyword evidence="1" id="KW-0732">Signal</keyword>
<dbReference type="RefSeq" id="WP_150968909.1">
    <property type="nucleotide sequence ID" value="NZ_VZDO01000004.1"/>
</dbReference>
<gene>
    <name evidence="2" type="ORF">F6X38_07095</name>
</gene>
<dbReference type="EMBL" id="VZDO01000004">
    <property type="protein sequence ID" value="KAB0680757.1"/>
    <property type="molecule type" value="Genomic_DNA"/>
</dbReference>
<reference evidence="2 3" key="1">
    <citation type="submission" date="2019-09" db="EMBL/GenBank/DDBJ databases">
        <title>YIM 132180 draft genome.</title>
        <authorList>
            <person name="Zhang K."/>
        </authorList>
    </citation>
    <scope>NUCLEOTIDE SEQUENCE [LARGE SCALE GENOMIC DNA]</scope>
    <source>
        <strain evidence="2 3">YIM 132180</strain>
    </source>
</reference>